<dbReference type="Proteomes" id="UP000464954">
    <property type="component" value="Chromosome"/>
</dbReference>
<dbReference type="EC" id="3.2.1.14" evidence="2"/>
<keyword evidence="3 5" id="KW-0378">Hydrolase</keyword>
<dbReference type="PANTHER" id="PTHR11177:SF317">
    <property type="entry name" value="CHITINASE 12-RELATED"/>
    <property type="match status" value="1"/>
</dbReference>
<evidence type="ECO:0000256" key="5">
    <source>
        <dbReference type="RuleBase" id="RU000489"/>
    </source>
</evidence>
<proteinExistence type="inferred from homology"/>
<protein>
    <recommendedName>
        <fullName evidence="2">chitinase</fullName>
        <ecNumber evidence="2">3.2.1.14</ecNumber>
    </recommendedName>
</protein>
<dbReference type="KEGG" id="taer:GT409_14885"/>
<dbReference type="InterPro" id="IPR037524">
    <property type="entry name" value="PA14/GLEYA"/>
</dbReference>
<dbReference type="SUPFAM" id="SSF51445">
    <property type="entry name" value="(Trans)glycosidases"/>
    <property type="match status" value="1"/>
</dbReference>
<dbReference type="GO" id="GO:0005576">
    <property type="term" value="C:extracellular region"/>
    <property type="evidence" value="ECO:0007669"/>
    <property type="project" value="TreeGrafter"/>
</dbReference>
<organism evidence="9 10">
    <name type="scientific">Tichowtungia aerotolerans</name>
    <dbReference type="NCBI Taxonomy" id="2697043"/>
    <lineage>
        <taxon>Bacteria</taxon>
        <taxon>Pseudomonadati</taxon>
        <taxon>Kiritimatiellota</taxon>
        <taxon>Tichowtungiia</taxon>
        <taxon>Tichowtungiales</taxon>
        <taxon>Tichowtungiaceae</taxon>
        <taxon>Tichowtungia</taxon>
    </lineage>
</organism>
<evidence type="ECO:0000256" key="2">
    <source>
        <dbReference type="ARBA" id="ARBA00012729"/>
    </source>
</evidence>
<dbReference type="GO" id="GO:0006032">
    <property type="term" value="P:chitin catabolic process"/>
    <property type="evidence" value="ECO:0007669"/>
    <property type="project" value="TreeGrafter"/>
</dbReference>
<evidence type="ECO:0000259" key="8">
    <source>
        <dbReference type="PROSITE" id="PS51910"/>
    </source>
</evidence>
<name>A0A6P1M7E1_9BACT</name>
<dbReference type="EMBL" id="CP047593">
    <property type="protein sequence ID" value="QHI70669.1"/>
    <property type="molecule type" value="Genomic_DNA"/>
</dbReference>
<evidence type="ECO:0000313" key="9">
    <source>
        <dbReference type="EMBL" id="QHI70669.1"/>
    </source>
</evidence>
<dbReference type="PANTHER" id="PTHR11177">
    <property type="entry name" value="CHITINASE"/>
    <property type="match status" value="1"/>
</dbReference>
<dbReference type="InterPro" id="IPR001223">
    <property type="entry name" value="Glyco_hydro18_cat"/>
</dbReference>
<dbReference type="PROSITE" id="PS01095">
    <property type="entry name" value="GH18_1"/>
    <property type="match status" value="1"/>
</dbReference>
<evidence type="ECO:0000256" key="1">
    <source>
        <dbReference type="ARBA" id="ARBA00000822"/>
    </source>
</evidence>
<dbReference type="Gene3D" id="3.20.20.80">
    <property type="entry name" value="Glycosidases"/>
    <property type="match status" value="1"/>
</dbReference>
<dbReference type="InterPro" id="IPR001579">
    <property type="entry name" value="Glyco_hydro_18_chit_AS"/>
</dbReference>
<reference evidence="9 10" key="1">
    <citation type="submission" date="2020-01" db="EMBL/GenBank/DDBJ databases">
        <title>Ponticoccus aerotolerans gen. nov., sp. nov., an anaerobic bacterium and proposal of Ponticoccusceae fam. nov., Ponticoccusles ord. nov. and Ponticoccuse classis nov. in the phylum Kiritimatiellaeota.</title>
        <authorList>
            <person name="Zhou L.Y."/>
            <person name="Du Z.J."/>
        </authorList>
    </citation>
    <scope>NUCLEOTIDE SEQUENCE [LARGE SCALE GENOMIC DNA]</scope>
    <source>
        <strain evidence="9 10">S-5007</strain>
    </source>
</reference>
<evidence type="ECO:0000313" key="10">
    <source>
        <dbReference type="Proteomes" id="UP000464954"/>
    </source>
</evidence>
<dbReference type="RefSeq" id="WP_160629841.1">
    <property type="nucleotide sequence ID" value="NZ_CP047593.1"/>
</dbReference>
<evidence type="ECO:0000256" key="4">
    <source>
        <dbReference type="ARBA" id="ARBA00023295"/>
    </source>
</evidence>
<keyword evidence="10" id="KW-1185">Reference proteome</keyword>
<dbReference type="GO" id="GO:0005975">
    <property type="term" value="P:carbohydrate metabolic process"/>
    <property type="evidence" value="ECO:0007669"/>
    <property type="project" value="InterPro"/>
</dbReference>
<evidence type="ECO:0000259" key="7">
    <source>
        <dbReference type="PROSITE" id="PS51820"/>
    </source>
</evidence>
<gene>
    <name evidence="9" type="ORF">GT409_14885</name>
</gene>
<dbReference type="GO" id="GO:0008061">
    <property type="term" value="F:chitin binding"/>
    <property type="evidence" value="ECO:0007669"/>
    <property type="project" value="InterPro"/>
</dbReference>
<feature type="domain" description="PA14" evidence="7">
    <location>
        <begin position="338"/>
        <end position="498"/>
    </location>
</feature>
<dbReference type="InterPro" id="IPR050314">
    <property type="entry name" value="Glycosyl_Hydrlase_18"/>
</dbReference>
<dbReference type="Pfam" id="PF00704">
    <property type="entry name" value="Glyco_hydro_18"/>
    <property type="match status" value="1"/>
</dbReference>
<dbReference type="Gene3D" id="3.40.5.30">
    <property type="entry name" value="(Trans)glycosidases - domain 2"/>
    <property type="match status" value="1"/>
</dbReference>
<keyword evidence="4 5" id="KW-0326">Glycosidase</keyword>
<dbReference type="GO" id="GO:0008843">
    <property type="term" value="F:endochitinase activity"/>
    <property type="evidence" value="ECO:0007669"/>
    <property type="project" value="UniProtKB-EC"/>
</dbReference>
<dbReference type="SMART" id="SM00636">
    <property type="entry name" value="Glyco_18"/>
    <property type="match status" value="1"/>
</dbReference>
<sequence>MNNSLSLSNNRHLTERKIQIVGYYHGRNFDLKAPEYAVADSSFEQVTDAMYWSEIGVDKLTEEFYEDTFISFMERSAEKGVRRVLCTGVSSGEVMRDLIRNPEARAKNIKEIVQFVVSVGLDGINIDWEYPNPEDWLDYSNYLMELNAALKPSGKTLSLALSENLDGLSSDAIEALDYFNIMAYDMMWGKDARGERHSTFPDSVDSIQYFIDKGYPPEKLNLGIPFYGRFVNEKSLSHSIWLFHDGNESSYKTFCTTCSQLLSCQDIYEGFYYNGIDMVKRKTRWAVDKGLRGVMIWEMGFDLPVEDNRSLLRAIVETATPDREGGRELPHGVTLFLPQLGGLTMDLWRNVPGSAVADLVELSAYPETPDYRSCVYNLETRYGWDRNYGVRIYGYLQPKESGLYYFWLAGNDNCELYLSETDNTEDKRLLISVETSGEDALRNREWDRYPNQRSVLVELQVGCRYYIEVLHKAGEENGYIAVAWNKTGGDREIVMQSNLTPYRT</sequence>
<evidence type="ECO:0000256" key="6">
    <source>
        <dbReference type="RuleBase" id="RU004453"/>
    </source>
</evidence>
<dbReference type="SUPFAM" id="SSF56988">
    <property type="entry name" value="Anthrax protective antigen"/>
    <property type="match status" value="1"/>
</dbReference>
<feature type="domain" description="GH18" evidence="8">
    <location>
        <begin position="18"/>
        <end position="322"/>
    </location>
</feature>
<evidence type="ECO:0000256" key="3">
    <source>
        <dbReference type="ARBA" id="ARBA00022801"/>
    </source>
</evidence>
<comment type="catalytic activity">
    <reaction evidence="1">
        <text>Random endo-hydrolysis of N-acetyl-beta-D-glucosaminide (1-&gt;4)-beta-linkages in chitin and chitodextrins.</text>
        <dbReference type="EC" id="3.2.1.14"/>
    </reaction>
</comment>
<accession>A0A6P1M7E1</accession>
<dbReference type="InterPro" id="IPR011583">
    <property type="entry name" value="Chitinase_II/V-like_cat"/>
</dbReference>
<dbReference type="AlphaFoldDB" id="A0A6P1M7E1"/>
<dbReference type="Gene3D" id="2.60.120.1560">
    <property type="match status" value="1"/>
</dbReference>
<comment type="similarity">
    <text evidence="6">Belongs to the glycosyl hydrolase 18 family.</text>
</comment>
<dbReference type="PROSITE" id="PS51820">
    <property type="entry name" value="PA14"/>
    <property type="match status" value="1"/>
</dbReference>
<dbReference type="PROSITE" id="PS51910">
    <property type="entry name" value="GH18_2"/>
    <property type="match status" value="1"/>
</dbReference>
<dbReference type="InterPro" id="IPR017853">
    <property type="entry name" value="GH"/>
</dbReference>